<reference evidence="1 2" key="1">
    <citation type="submission" date="2018-06" db="EMBL/GenBank/DDBJ databases">
        <authorList>
            <consortium name="Pathogen Informatics"/>
            <person name="Doyle S."/>
        </authorList>
    </citation>
    <scope>NUCLEOTIDE SEQUENCE [LARGE SCALE GENOMIC DNA]</scope>
    <source>
        <strain evidence="1 2">NCTC11842</strain>
    </source>
</reference>
<dbReference type="Proteomes" id="UP000250443">
    <property type="component" value="Unassembled WGS sequence"/>
</dbReference>
<dbReference type="EMBL" id="UAUF01000006">
    <property type="protein sequence ID" value="SPZ02298.1"/>
    <property type="molecule type" value="Genomic_DNA"/>
</dbReference>
<protein>
    <submittedName>
        <fullName evidence="1">Uncharacterized protein</fullName>
    </submittedName>
</protein>
<name>A0A2X2C4P3_PSELU</name>
<gene>
    <name evidence="1" type="ORF">NCTC11842_00613</name>
</gene>
<evidence type="ECO:0000313" key="2">
    <source>
        <dbReference type="Proteomes" id="UP000250443"/>
    </source>
</evidence>
<sequence>MTTSERDHFYRAAKHIDDIRFSETALVLGFNLSYARGYIAALYDAGQISLWKFKEFEIRSARARDERLNELHP</sequence>
<dbReference type="RefSeq" id="WP_112297526.1">
    <property type="nucleotide sequence ID" value="NZ_UAUF01000006.1"/>
</dbReference>
<evidence type="ECO:0000313" key="1">
    <source>
        <dbReference type="EMBL" id="SPZ02298.1"/>
    </source>
</evidence>
<accession>A0A2X2C4P3</accession>
<proteinExistence type="predicted"/>
<organism evidence="1 2">
    <name type="scientific">Pseudomonas luteola</name>
    <dbReference type="NCBI Taxonomy" id="47886"/>
    <lineage>
        <taxon>Bacteria</taxon>
        <taxon>Pseudomonadati</taxon>
        <taxon>Pseudomonadota</taxon>
        <taxon>Gammaproteobacteria</taxon>
        <taxon>Pseudomonadales</taxon>
        <taxon>Pseudomonadaceae</taxon>
        <taxon>Pseudomonas</taxon>
    </lineage>
</organism>
<dbReference type="AlphaFoldDB" id="A0A2X2C4P3"/>